<dbReference type="AlphaFoldDB" id="A0AAV2SVH4"/>
<protein>
    <submittedName>
        <fullName evidence="2">Uncharacterized protein</fullName>
    </submittedName>
</protein>
<comment type="caution">
    <text evidence="2">The sequence shown here is derived from an EMBL/GenBank/DDBJ whole genome shotgun (WGS) entry which is preliminary data.</text>
</comment>
<dbReference type="Proteomes" id="UP001497623">
    <property type="component" value="Unassembled WGS sequence"/>
</dbReference>
<organism evidence="2 3">
    <name type="scientific">Meganyctiphanes norvegica</name>
    <name type="common">Northern krill</name>
    <name type="synonym">Thysanopoda norvegica</name>
    <dbReference type="NCBI Taxonomy" id="48144"/>
    <lineage>
        <taxon>Eukaryota</taxon>
        <taxon>Metazoa</taxon>
        <taxon>Ecdysozoa</taxon>
        <taxon>Arthropoda</taxon>
        <taxon>Crustacea</taxon>
        <taxon>Multicrustacea</taxon>
        <taxon>Malacostraca</taxon>
        <taxon>Eumalacostraca</taxon>
        <taxon>Eucarida</taxon>
        <taxon>Euphausiacea</taxon>
        <taxon>Euphausiidae</taxon>
        <taxon>Meganyctiphanes</taxon>
    </lineage>
</organism>
<evidence type="ECO:0000313" key="3">
    <source>
        <dbReference type="Proteomes" id="UP001497623"/>
    </source>
</evidence>
<feature type="non-terminal residue" evidence="2">
    <location>
        <position position="1"/>
    </location>
</feature>
<feature type="region of interest" description="Disordered" evidence="1">
    <location>
        <begin position="1"/>
        <end position="20"/>
    </location>
</feature>
<proteinExistence type="predicted"/>
<evidence type="ECO:0000256" key="1">
    <source>
        <dbReference type="SAM" id="MobiDB-lite"/>
    </source>
</evidence>
<feature type="region of interest" description="Disordered" evidence="1">
    <location>
        <begin position="74"/>
        <end position="100"/>
    </location>
</feature>
<gene>
    <name evidence="2" type="ORF">MNOR_LOCUS42006</name>
</gene>
<sequence>TVISKEESSCSGRIPVTDASHGSDYGKVLVGGERRRGTEFTGRYCFGYISKVFFQDTFLHNNFNHVRTAKRRKVLGGQRPAHPVRSLGLSPSVASHVSKL</sequence>
<evidence type="ECO:0000313" key="2">
    <source>
        <dbReference type="EMBL" id="CAL4255590.1"/>
    </source>
</evidence>
<dbReference type="EMBL" id="CAXKWB010187522">
    <property type="protein sequence ID" value="CAL4255590.1"/>
    <property type="molecule type" value="Genomic_DNA"/>
</dbReference>
<accession>A0AAV2SVH4</accession>
<keyword evidence="3" id="KW-1185">Reference proteome</keyword>
<reference evidence="2 3" key="1">
    <citation type="submission" date="2024-05" db="EMBL/GenBank/DDBJ databases">
        <authorList>
            <person name="Wallberg A."/>
        </authorList>
    </citation>
    <scope>NUCLEOTIDE SEQUENCE [LARGE SCALE GENOMIC DNA]</scope>
</reference>
<name>A0AAV2SVH4_MEGNR</name>